<reference evidence="3" key="1">
    <citation type="submission" date="2018-06" db="EMBL/GenBank/DDBJ databases">
        <authorList>
            <person name="Li K."/>
        </authorList>
    </citation>
    <scope>NUCLEOTIDE SEQUENCE [LARGE SCALE GENOMIC DNA]</scope>
    <source>
        <strain evidence="3">ZFG47</strain>
        <plasmid evidence="3">unnamed1</plasmid>
    </source>
</reference>
<keyword evidence="3" id="KW-1185">Reference proteome</keyword>
<name>A0A2Z4JE21_9ACTN</name>
<proteinExistence type="predicted"/>
<geneLocation type="plasmid" evidence="2 3">
    <name>unnamed1</name>
</geneLocation>
<dbReference type="AlphaFoldDB" id="A0A2Z4JE21"/>
<dbReference type="Proteomes" id="UP000249616">
    <property type="component" value="Plasmid unnamed1"/>
</dbReference>
<evidence type="ECO:0000313" key="2">
    <source>
        <dbReference type="EMBL" id="AWW43038.1"/>
    </source>
</evidence>
<dbReference type="GeneID" id="32597460"/>
<feature type="compositionally biased region" description="Low complexity" evidence="1">
    <location>
        <begin position="61"/>
        <end position="76"/>
    </location>
</feature>
<sequence length="76" mass="8256">MADTGESQECVGRGDGTRCPYGATLDPDIGPPEYRCDDCRHHYELDCTEPWRRADEDDVLTRPTGDPGEPGTGTAA</sequence>
<dbReference type="RefSeq" id="WP_053758858.1">
    <property type="nucleotide sequence ID" value="NZ_CP030074.1"/>
</dbReference>
<dbReference type="KEGG" id="scad:DN051_41110"/>
<evidence type="ECO:0000313" key="3">
    <source>
        <dbReference type="Proteomes" id="UP000249616"/>
    </source>
</evidence>
<accession>A0A2Z4JE21</accession>
<evidence type="ECO:0000256" key="1">
    <source>
        <dbReference type="SAM" id="MobiDB-lite"/>
    </source>
</evidence>
<feature type="region of interest" description="Disordered" evidence="1">
    <location>
        <begin position="1"/>
        <end position="24"/>
    </location>
</feature>
<keyword evidence="2" id="KW-0614">Plasmid</keyword>
<protein>
    <submittedName>
        <fullName evidence="2">Uncharacterized protein</fullName>
    </submittedName>
</protein>
<dbReference type="EMBL" id="CP030074">
    <property type="protein sequence ID" value="AWW43038.1"/>
    <property type="molecule type" value="Genomic_DNA"/>
</dbReference>
<feature type="region of interest" description="Disordered" evidence="1">
    <location>
        <begin position="53"/>
        <end position="76"/>
    </location>
</feature>
<organism evidence="2 3">
    <name type="scientific">Streptomyces cadmiisoli</name>
    <dbReference type="NCBI Taxonomy" id="2184053"/>
    <lineage>
        <taxon>Bacteria</taxon>
        <taxon>Bacillati</taxon>
        <taxon>Actinomycetota</taxon>
        <taxon>Actinomycetes</taxon>
        <taxon>Kitasatosporales</taxon>
        <taxon>Streptomycetaceae</taxon>
        <taxon>Streptomyces</taxon>
        <taxon>Streptomyces aurantiacus group</taxon>
    </lineage>
</organism>
<gene>
    <name evidence="2" type="ORF">DN051_41110</name>
</gene>